<evidence type="ECO:0000313" key="1">
    <source>
        <dbReference type="EMBL" id="KCW60751.1"/>
    </source>
</evidence>
<reference evidence="1" key="1">
    <citation type="submission" date="2013-07" db="EMBL/GenBank/DDBJ databases">
        <title>The genome of Eucalyptus grandis.</title>
        <authorList>
            <person name="Schmutz J."/>
            <person name="Hayes R."/>
            <person name="Myburg A."/>
            <person name="Tuskan G."/>
            <person name="Grattapaglia D."/>
            <person name="Rokhsar D.S."/>
        </authorList>
    </citation>
    <scope>NUCLEOTIDE SEQUENCE</scope>
    <source>
        <tissue evidence="1">Leaf extractions</tissue>
    </source>
</reference>
<protein>
    <submittedName>
        <fullName evidence="1">Uncharacterized protein</fullName>
    </submittedName>
</protein>
<dbReference type="AlphaFoldDB" id="A0A059B4A6"/>
<dbReference type="EMBL" id="KK198760">
    <property type="protein sequence ID" value="KCW60751.1"/>
    <property type="molecule type" value="Genomic_DNA"/>
</dbReference>
<name>A0A059B4A6_EUCGR</name>
<organism evidence="1">
    <name type="scientific">Eucalyptus grandis</name>
    <name type="common">Flooded gum</name>
    <dbReference type="NCBI Taxonomy" id="71139"/>
    <lineage>
        <taxon>Eukaryota</taxon>
        <taxon>Viridiplantae</taxon>
        <taxon>Streptophyta</taxon>
        <taxon>Embryophyta</taxon>
        <taxon>Tracheophyta</taxon>
        <taxon>Spermatophyta</taxon>
        <taxon>Magnoliopsida</taxon>
        <taxon>eudicotyledons</taxon>
        <taxon>Gunneridae</taxon>
        <taxon>Pentapetalae</taxon>
        <taxon>rosids</taxon>
        <taxon>malvids</taxon>
        <taxon>Myrtales</taxon>
        <taxon>Myrtaceae</taxon>
        <taxon>Myrtoideae</taxon>
        <taxon>Eucalypteae</taxon>
        <taxon>Eucalyptus</taxon>
    </lineage>
</organism>
<dbReference type="InParanoid" id="A0A059B4A6"/>
<sequence>MILFLFWAQQHFPLRIQMSWGFFKRARDSIPNAEDATTARTTPSTNLLAESRQTQAIKPPVAPDHVKGNCAEIQCTCKK</sequence>
<accession>A0A059B4A6</accession>
<proteinExistence type="predicted"/>
<gene>
    <name evidence="1" type="ORF">EUGRSUZ_H03475</name>
</gene>
<dbReference type="Gramene" id="KCW60751">
    <property type="protein sequence ID" value="KCW60751"/>
    <property type="gene ID" value="EUGRSUZ_H03475"/>
</dbReference>